<evidence type="ECO:0000313" key="15">
    <source>
        <dbReference type="EMBL" id="PIK60964.1"/>
    </source>
</evidence>
<dbReference type="InterPro" id="IPR011009">
    <property type="entry name" value="Kinase-like_dom_sf"/>
</dbReference>
<dbReference type="FunFam" id="2.60.40.10:FF:000127">
    <property type="entry name" value="titin isoform X1"/>
    <property type="match status" value="1"/>
</dbReference>
<accession>A0A2G8LL35</accession>
<dbReference type="STRING" id="307972.A0A2G8LL35"/>
<dbReference type="InterPro" id="IPR007110">
    <property type="entry name" value="Ig-like_dom"/>
</dbReference>
<dbReference type="GO" id="GO:0005524">
    <property type="term" value="F:ATP binding"/>
    <property type="evidence" value="ECO:0007669"/>
    <property type="project" value="UniProtKB-UniRule"/>
</dbReference>
<evidence type="ECO:0000256" key="9">
    <source>
        <dbReference type="ARBA" id="ARBA00023319"/>
    </source>
</evidence>
<comment type="caution">
    <text evidence="15">The sequence shown here is derived from an EMBL/GenBank/DDBJ whole genome shotgun (WGS) entry which is preliminary data.</text>
</comment>
<feature type="domain" description="Fibronectin type-III" evidence="14">
    <location>
        <begin position="74"/>
        <end position="172"/>
    </location>
</feature>
<dbReference type="InterPro" id="IPR036179">
    <property type="entry name" value="Ig-like_dom_sf"/>
</dbReference>
<dbReference type="InterPro" id="IPR017441">
    <property type="entry name" value="Protein_kinase_ATP_BS"/>
</dbReference>
<name>A0A2G8LL35_STIJA</name>
<dbReference type="SUPFAM" id="SSF49265">
    <property type="entry name" value="Fibronectin type III"/>
    <property type="match status" value="3"/>
</dbReference>
<keyword evidence="4" id="KW-0677">Repeat</keyword>
<dbReference type="InterPro" id="IPR000719">
    <property type="entry name" value="Prot_kinase_dom"/>
</dbReference>
<comment type="similarity">
    <text evidence="1">Belongs to the protein kinase superfamily. CAMK Ser/Thr protein kinase family.</text>
</comment>
<evidence type="ECO:0000256" key="11">
    <source>
        <dbReference type="SAM" id="MobiDB-lite"/>
    </source>
</evidence>
<dbReference type="InterPro" id="IPR036116">
    <property type="entry name" value="FN3_sf"/>
</dbReference>
<dbReference type="InterPro" id="IPR003598">
    <property type="entry name" value="Ig_sub2"/>
</dbReference>
<keyword evidence="8" id="KW-1015">Disulfide bond</keyword>
<dbReference type="Gene3D" id="2.60.40.10">
    <property type="entry name" value="Immunoglobulins"/>
    <property type="match status" value="9"/>
</dbReference>
<dbReference type="InterPro" id="IPR013783">
    <property type="entry name" value="Ig-like_fold"/>
</dbReference>
<dbReference type="PROSITE" id="PS50853">
    <property type="entry name" value="FN3"/>
    <property type="match status" value="4"/>
</dbReference>
<evidence type="ECO:0000256" key="1">
    <source>
        <dbReference type="ARBA" id="ARBA00006692"/>
    </source>
</evidence>
<dbReference type="PANTHER" id="PTHR13817">
    <property type="entry name" value="TITIN"/>
    <property type="match status" value="1"/>
</dbReference>
<dbReference type="FunFam" id="3.30.200.20:FF:000042">
    <property type="entry name" value="Aurora kinase A"/>
    <property type="match status" value="1"/>
</dbReference>
<dbReference type="SMART" id="SM00060">
    <property type="entry name" value="FN3"/>
    <property type="match status" value="5"/>
</dbReference>
<dbReference type="SMART" id="SM00220">
    <property type="entry name" value="S_TKc"/>
    <property type="match status" value="1"/>
</dbReference>
<dbReference type="PROSITE" id="PS50835">
    <property type="entry name" value="IG_LIKE"/>
    <property type="match status" value="3"/>
</dbReference>
<dbReference type="CDD" id="cd00063">
    <property type="entry name" value="FN3"/>
    <property type="match status" value="4"/>
</dbReference>
<evidence type="ECO:0000259" key="13">
    <source>
        <dbReference type="PROSITE" id="PS50835"/>
    </source>
</evidence>
<keyword evidence="5 10" id="KW-0547">Nucleotide-binding</keyword>
<feature type="region of interest" description="Disordered" evidence="11">
    <location>
        <begin position="152"/>
        <end position="175"/>
    </location>
</feature>
<gene>
    <name evidence="15" type="ORF">BSL78_02139</name>
</gene>
<feature type="domain" description="Fibronectin type-III" evidence="14">
    <location>
        <begin position="410"/>
        <end position="504"/>
    </location>
</feature>
<evidence type="ECO:0000256" key="5">
    <source>
        <dbReference type="ARBA" id="ARBA00022741"/>
    </source>
</evidence>
<evidence type="ECO:0000256" key="4">
    <source>
        <dbReference type="ARBA" id="ARBA00022737"/>
    </source>
</evidence>
<dbReference type="GO" id="GO:0031430">
    <property type="term" value="C:M band"/>
    <property type="evidence" value="ECO:0007669"/>
    <property type="project" value="TreeGrafter"/>
</dbReference>
<keyword evidence="9" id="KW-0393">Immunoglobulin domain</keyword>
<dbReference type="Pfam" id="PF07679">
    <property type="entry name" value="I-set"/>
    <property type="match status" value="4"/>
</dbReference>
<organism evidence="15 16">
    <name type="scientific">Stichopus japonicus</name>
    <name type="common">Sea cucumber</name>
    <dbReference type="NCBI Taxonomy" id="307972"/>
    <lineage>
        <taxon>Eukaryota</taxon>
        <taxon>Metazoa</taxon>
        <taxon>Echinodermata</taxon>
        <taxon>Eleutherozoa</taxon>
        <taxon>Echinozoa</taxon>
        <taxon>Holothuroidea</taxon>
        <taxon>Aspidochirotacea</taxon>
        <taxon>Aspidochirotida</taxon>
        <taxon>Stichopodidae</taxon>
        <taxon>Apostichopus</taxon>
    </lineage>
</organism>
<dbReference type="PIRSF" id="PIRSF000615">
    <property type="entry name" value="TyrPK_CSF1-R"/>
    <property type="match status" value="1"/>
</dbReference>
<dbReference type="PROSITE" id="PS50011">
    <property type="entry name" value="PROTEIN_KINASE_DOM"/>
    <property type="match status" value="1"/>
</dbReference>
<dbReference type="GO" id="GO:0004674">
    <property type="term" value="F:protein serine/threonine kinase activity"/>
    <property type="evidence" value="ECO:0007669"/>
    <property type="project" value="UniProtKB-KW"/>
</dbReference>
<dbReference type="FunFam" id="2.60.40.10:FF:000032">
    <property type="entry name" value="palladin isoform X1"/>
    <property type="match status" value="1"/>
</dbReference>
<protein>
    <submittedName>
        <fullName evidence="15">Putative titin</fullName>
    </submittedName>
</protein>
<dbReference type="PRINTS" id="PR00014">
    <property type="entry name" value="FNTYPEIII"/>
</dbReference>
<dbReference type="OrthoDB" id="504170at2759"/>
<evidence type="ECO:0000256" key="6">
    <source>
        <dbReference type="ARBA" id="ARBA00022777"/>
    </source>
</evidence>
<dbReference type="SUPFAM" id="SSF56112">
    <property type="entry name" value="Protein kinase-like (PK-like)"/>
    <property type="match status" value="1"/>
</dbReference>
<dbReference type="PROSITE" id="PS00108">
    <property type="entry name" value="PROTEIN_KINASE_ST"/>
    <property type="match status" value="1"/>
</dbReference>
<keyword evidence="16" id="KW-1185">Reference proteome</keyword>
<dbReference type="PROSITE" id="PS00107">
    <property type="entry name" value="PROTEIN_KINASE_ATP"/>
    <property type="match status" value="1"/>
</dbReference>
<dbReference type="InterPro" id="IPR003599">
    <property type="entry name" value="Ig_sub"/>
</dbReference>
<feature type="domain" description="Ig-like" evidence="13">
    <location>
        <begin position="605"/>
        <end position="695"/>
    </location>
</feature>
<dbReference type="InterPro" id="IPR050964">
    <property type="entry name" value="Striated_Muscle_Regulatory"/>
</dbReference>
<keyword evidence="7 10" id="KW-0067">ATP-binding</keyword>
<feature type="domain" description="Ig-like" evidence="13">
    <location>
        <begin position="174"/>
        <end position="260"/>
    </location>
</feature>
<dbReference type="InterPro" id="IPR008271">
    <property type="entry name" value="Ser/Thr_kinase_AS"/>
</dbReference>
<feature type="binding site" evidence="10">
    <location>
        <position position="871"/>
    </location>
    <ligand>
        <name>ATP</name>
        <dbReference type="ChEBI" id="CHEBI:30616"/>
    </ligand>
</feature>
<evidence type="ECO:0000256" key="7">
    <source>
        <dbReference type="ARBA" id="ARBA00022840"/>
    </source>
</evidence>
<dbReference type="PANTHER" id="PTHR13817:SF151">
    <property type="entry name" value="TITIN"/>
    <property type="match status" value="1"/>
</dbReference>
<dbReference type="Proteomes" id="UP000230750">
    <property type="component" value="Unassembled WGS sequence"/>
</dbReference>
<keyword evidence="2" id="KW-0723">Serine/threonine-protein kinase</keyword>
<reference evidence="15 16" key="1">
    <citation type="journal article" date="2017" name="PLoS Biol.">
        <title>The sea cucumber genome provides insights into morphological evolution and visceral regeneration.</title>
        <authorList>
            <person name="Zhang X."/>
            <person name="Sun L."/>
            <person name="Yuan J."/>
            <person name="Sun Y."/>
            <person name="Gao Y."/>
            <person name="Zhang L."/>
            <person name="Li S."/>
            <person name="Dai H."/>
            <person name="Hamel J.F."/>
            <person name="Liu C."/>
            <person name="Yu Y."/>
            <person name="Liu S."/>
            <person name="Lin W."/>
            <person name="Guo K."/>
            <person name="Jin S."/>
            <person name="Xu P."/>
            <person name="Storey K.B."/>
            <person name="Huan P."/>
            <person name="Zhang T."/>
            <person name="Zhou Y."/>
            <person name="Zhang J."/>
            <person name="Lin C."/>
            <person name="Li X."/>
            <person name="Xing L."/>
            <person name="Huo D."/>
            <person name="Sun M."/>
            <person name="Wang L."/>
            <person name="Mercier A."/>
            <person name="Li F."/>
            <person name="Yang H."/>
            <person name="Xiang J."/>
        </authorList>
    </citation>
    <scope>NUCLEOTIDE SEQUENCE [LARGE SCALE GENOMIC DNA]</scope>
    <source>
        <strain evidence="15">Shaxun</strain>
        <tissue evidence="15">Muscle</tissue>
    </source>
</reference>
<evidence type="ECO:0000313" key="16">
    <source>
        <dbReference type="Proteomes" id="UP000230750"/>
    </source>
</evidence>
<dbReference type="AlphaFoldDB" id="A0A2G8LL35"/>
<sequence length="979" mass="109316">MLGYHVEVREDFDLPWSRVTTEPIPDTTHRVTGLRPGQEYEFRVVGVTEIGVGRPSEPSFPPKMAREPAGHPSPPGIPQVDEATSSTVSLSWTPPISDGGSAISHYILERRSTTFRSWTDKTKVLNTSYVMTKLAENQEHVFRVRAVNEAGFESDPSRPSVGAVTKKPTPEEKPSFLEKPHMQVADVGGKAQFTCIVVGSPKPEDEKWKGDLQWWKVQDICDSDGVYKLIIYNVVGEDLGLYSVVAKNTSGRAKSSAELLIRRAPVAHLYELPPETTIHIPAGDDFEIPVYIQAAPMPALKWRKDAELLQPRGRVISSMTEDVARLRIKGAERQDTGRYLLEVANQFGVETVFADVRVLDKPSPPEGEYFVTRQEAPDKINLRWAPPKDDGGAPITLYHVEMKQLDVPSPPSKPMITGLHPNSIELTWSKPDSDGGSPVSGYILEMKETNRKSWRRVFPEPIKGTKCTVPDLSEVREYEFRVMAQNELGRSMPSRLSEAVDMAGVGGKGKPFFLKKPSTVSAAEGSSATLQCEISGVPPPEVKWFHDGRQLQTGPKYRMDAQDGGIYKLTINEISEEDAGDYTAEAVNASGTDYAKSDLRVHVRPTVNFPSHLRAAPITLMPGETLKLRIGASGSPKPTIRWERDGQPIMPGGRFDVKTIDRDSTLTVSQITPGDAGRYSVIAENEYGLESADISVLVLGPPEHPRNVEILDTTSDTVKLSWLPPATDGGSAVTSYVVEKREGVSGPWVRALTTPNTWAELTGLKPDTQYQFRVAALSAYGTSAPTTDTIRGLTKAAPVEEERPEFEDLEARMRHYDSQVPRLVDITRFKPGDRFGSVYDYYDIHEEIGRGSYGVVYRATEKATKKTWAAKFIKCTPAEKELIKREIDVMKKLHHRRILQLHEVFETEDEMIMIIEFLTGGELFDRIVDENHILTEPEIVEYMRQVCEGMKHMHEKHIVHLDMKPENVMLRDRTSDDLK</sequence>
<dbReference type="SUPFAM" id="SSF48726">
    <property type="entry name" value="Immunoglobulin"/>
    <property type="match status" value="4"/>
</dbReference>
<dbReference type="FunFam" id="2.60.40.10:FF:000714">
    <property type="entry name" value="Titin novex-3"/>
    <property type="match status" value="1"/>
</dbReference>
<feature type="region of interest" description="Disordered" evidence="11">
    <location>
        <begin position="53"/>
        <end position="75"/>
    </location>
</feature>
<keyword evidence="6" id="KW-0418">Kinase</keyword>
<dbReference type="Gene3D" id="1.10.510.10">
    <property type="entry name" value="Transferase(Phosphotransferase) domain 1"/>
    <property type="match status" value="1"/>
</dbReference>
<feature type="domain" description="Protein kinase" evidence="12">
    <location>
        <begin position="842"/>
        <end position="979"/>
    </location>
</feature>
<dbReference type="InterPro" id="IPR003961">
    <property type="entry name" value="FN3_dom"/>
</dbReference>
<evidence type="ECO:0000259" key="12">
    <source>
        <dbReference type="PROSITE" id="PS50011"/>
    </source>
</evidence>
<dbReference type="Pfam" id="PF00041">
    <property type="entry name" value="fn3"/>
    <property type="match status" value="4"/>
</dbReference>
<feature type="domain" description="Fibronectin type-III" evidence="14">
    <location>
        <begin position="704"/>
        <end position="797"/>
    </location>
</feature>
<evidence type="ECO:0000256" key="10">
    <source>
        <dbReference type="PROSITE-ProRule" id="PRU10141"/>
    </source>
</evidence>
<dbReference type="Gene3D" id="3.30.200.20">
    <property type="entry name" value="Phosphorylase Kinase, domain 1"/>
    <property type="match status" value="1"/>
</dbReference>
<dbReference type="EMBL" id="MRZV01000044">
    <property type="protein sequence ID" value="PIK60964.1"/>
    <property type="molecule type" value="Genomic_DNA"/>
</dbReference>
<dbReference type="SMART" id="SM00409">
    <property type="entry name" value="IG"/>
    <property type="match status" value="4"/>
</dbReference>
<keyword evidence="3" id="KW-0808">Transferase</keyword>
<evidence type="ECO:0000259" key="14">
    <source>
        <dbReference type="PROSITE" id="PS50853"/>
    </source>
</evidence>
<dbReference type="GO" id="GO:0045214">
    <property type="term" value="P:sarcomere organization"/>
    <property type="evidence" value="ECO:0007669"/>
    <property type="project" value="TreeGrafter"/>
</dbReference>
<feature type="domain" description="Fibronectin type-III" evidence="14">
    <location>
        <begin position="1"/>
        <end position="68"/>
    </location>
</feature>
<dbReference type="InterPro" id="IPR013098">
    <property type="entry name" value="Ig_I-set"/>
</dbReference>
<dbReference type="FunFam" id="2.60.40.10:FF:000031">
    <property type="entry name" value="Myosin-binding protein C, slow type"/>
    <property type="match status" value="2"/>
</dbReference>
<evidence type="ECO:0000256" key="8">
    <source>
        <dbReference type="ARBA" id="ARBA00023157"/>
    </source>
</evidence>
<evidence type="ECO:0000256" key="3">
    <source>
        <dbReference type="ARBA" id="ARBA00022679"/>
    </source>
</evidence>
<evidence type="ECO:0000256" key="2">
    <source>
        <dbReference type="ARBA" id="ARBA00022527"/>
    </source>
</evidence>
<proteinExistence type="inferred from homology"/>
<feature type="domain" description="Ig-like" evidence="13">
    <location>
        <begin position="511"/>
        <end position="600"/>
    </location>
</feature>
<dbReference type="Pfam" id="PF00069">
    <property type="entry name" value="Pkinase"/>
    <property type="match status" value="1"/>
</dbReference>
<dbReference type="SMART" id="SM00408">
    <property type="entry name" value="IGc2"/>
    <property type="match status" value="4"/>
</dbReference>
<dbReference type="FunFam" id="2.60.40.10:FF:000056">
    <property type="entry name" value="twitchin isoform X4"/>
    <property type="match status" value="1"/>
</dbReference>